<dbReference type="CDD" id="cd00093">
    <property type="entry name" value="HTH_XRE"/>
    <property type="match status" value="1"/>
</dbReference>
<name>A0A2Z4GCA6_9BACT</name>
<gene>
    <name evidence="3" type="ORF">DJ013_11550</name>
</gene>
<dbReference type="OrthoDB" id="1357763at2"/>
<keyword evidence="4" id="KW-1185">Reference proteome</keyword>
<keyword evidence="1" id="KW-0472">Membrane</keyword>
<evidence type="ECO:0000256" key="1">
    <source>
        <dbReference type="SAM" id="Phobius"/>
    </source>
</evidence>
<proteinExistence type="predicted"/>
<reference evidence="3 4" key="1">
    <citation type="submission" date="2018-05" db="EMBL/GenBank/DDBJ databases">
        <title>Complete genome sequence of Arcticibacterium luteifluviistationis SM1504T, a cytophagaceae bacterium isolated from Arctic surface seawater.</title>
        <authorList>
            <person name="Li Y."/>
            <person name="Qin Q.-L."/>
        </authorList>
    </citation>
    <scope>NUCLEOTIDE SEQUENCE [LARGE SCALE GENOMIC DNA]</scope>
    <source>
        <strain evidence="3 4">SM1504</strain>
    </source>
</reference>
<dbReference type="Pfam" id="PF01381">
    <property type="entry name" value="HTH_3"/>
    <property type="match status" value="1"/>
</dbReference>
<evidence type="ECO:0000313" key="3">
    <source>
        <dbReference type="EMBL" id="AWV98774.1"/>
    </source>
</evidence>
<dbReference type="KEGG" id="als:DJ013_11550"/>
<feature type="domain" description="HTH cro/C1-type" evidence="2">
    <location>
        <begin position="10"/>
        <end position="62"/>
    </location>
</feature>
<dbReference type="SUPFAM" id="SSF54427">
    <property type="entry name" value="NTF2-like"/>
    <property type="match status" value="1"/>
</dbReference>
<dbReference type="Gene3D" id="1.10.260.40">
    <property type="entry name" value="lambda repressor-like DNA-binding domains"/>
    <property type="match status" value="1"/>
</dbReference>
<organism evidence="3 4">
    <name type="scientific">Arcticibacterium luteifluviistationis</name>
    <dbReference type="NCBI Taxonomy" id="1784714"/>
    <lineage>
        <taxon>Bacteria</taxon>
        <taxon>Pseudomonadati</taxon>
        <taxon>Bacteroidota</taxon>
        <taxon>Cytophagia</taxon>
        <taxon>Cytophagales</taxon>
        <taxon>Leadbetterellaceae</taxon>
        <taxon>Arcticibacterium</taxon>
    </lineage>
</organism>
<accession>A0A2Z4GCA6</accession>
<dbReference type="AlphaFoldDB" id="A0A2Z4GCA6"/>
<dbReference type="EMBL" id="CP029480">
    <property type="protein sequence ID" value="AWV98774.1"/>
    <property type="molecule type" value="Genomic_DNA"/>
</dbReference>
<dbReference type="PROSITE" id="PS50943">
    <property type="entry name" value="HTH_CROC1"/>
    <property type="match status" value="1"/>
</dbReference>
<dbReference type="InterPro" id="IPR001387">
    <property type="entry name" value="Cro/C1-type_HTH"/>
</dbReference>
<protein>
    <recommendedName>
        <fullName evidence="2">HTH cro/C1-type domain-containing protein</fullName>
    </recommendedName>
</protein>
<evidence type="ECO:0000313" key="4">
    <source>
        <dbReference type="Proteomes" id="UP000249873"/>
    </source>
</evidence>
<dbReference type="Proteomes" id="UP000249873">
    <property type="component" value="Chromosome"/>
</dbReference>
<keyword evidence="1" id="KW-0812">Transmembrane</keyword>
<dbReference type="GO" id="GO:0003677">
    <property type="term" value="F:DNA binding"/>
    <property type="evidence" value="ECO:0007669"/>
    <property type="project" value="InterPro"/>
</dbReference>
<sequence length="247" mass="28250">MKQPDLGKKILELRLAKGLTQSELADECNVSLRTVQRIEAAEVMPRSYTIKLIFDNLDFDFFNTDKAPTKSETLKETTQNRLASFSEKFDNTFNLKTKEMKAIVYVTVLCLALAALFFGIAEFRNSGINRVDQASSSDINPNFVRWFNAGQMDSLGSVYLPDAYIMPIDHERIKGRQDIINYYQDLYDMGFRLTSNIPEEILKSDSIAVERGVWTGFNNGEFSGNYLTQWRLVQGHWYIENSMSSAN</sequence>
<dbReference type="SMART" id="SM00530">
    <property type="entry name" value="HTH_XRE"/>
    <property type="match status" value="1"/>
</dbReference>
<dbReference type="Gene3D" id="3.10.450.50">
    <property type="match status" value="1"/>
</dbReference>
<feature type="transmembrane region" description="Helical" evidence="1">
    <location>
        <begin position="102"/>
        <end position="121"/>
    </location>
</feature>
<dbReference type="InterPro" id="IPR032710">
    <property type="entry name" value="NTF2-like_dom_sf"/>
</dbReference>
<dbReference type="InterPro" id="IPR010982">
    <property type="entry name" value="Lambda_DNA-bd_dom_sf"/>
</dbReference>
<keyword evidence="1" id="KW-1133">Transmembrane helix</keyword>
<evidence type="ECO:0000259" key="2">
    <source>
        <dbReference type="PROSITE" id="PS50943"/>
    </source>
</evidence>
<dbReference type="SUPFAM" id="SSF47413">
    <property type="entry name" value="lambda repressor-like DNA-binding domains"/>
    <property type="match status" value="1"/>
</dbReference>